<dbReference type="Proteomes" id="UP000583929">
    <property type="component" value="Unassembled WGS sequence"/>
</dbReference>
<evidence type="ECO:0000313" key="3">
    <source>
        <dbReference type="Proteomes" id="UP000583929"/>
    </source>
</evidence>
<organism evidence="2 3">
    <name type="scientific">Cannabis sativa</name>
    <name type="common">Hemp</name>
    <name type="synonym">Marijuana</name>
    <dbReference type="NCBI Taxonomy" id="3483"/>
    <lineage>
        <taxon>Eukaryota</taxon>
        <taxon>Viridiplantae</taxon>
        <taxon>Streptophyta</taxon>
        <taxon>Embryophyta</taxon>
        <taxon>Tracheophyta</taxon>
        <taxon>Spermatophyta</taxon>
        <taxon>Magnoliopsida</taxon>
        <taxon>eudicotyledons</taxon>
        <taxon>Gunneridae</taxon>
        <taxon>Pentapetalae</taxon>
        <taxon>rosids</taxon>
        <taxon>fabids</taxon>
        <taxon>Rosales</taxon>
        <taxon>Cannabaceae</taxon>
        <taxon>Cannabis</taxon>
    </lineage>
</organism>
<gene>
    <name evidence="2" type="ORF">G4B88_021843</name>
</gene>
<keyword evidence="3" id="KW-1185">Reference proteome</keyword>
<feature type="region of interest" description="Disordered" evidence="1">
    <location>
        <begin position="1"/>
        <end position="24"/>
    </location>
</feature>
<reference evidence="2 3" key="1">
    <citation type="journal article" date="2020" name="bioRxiv">
        <title>Sequence and annotation of 42 cannabis genomes reveals extensive copy number variation in cannabinoid synthesis and pathogen resistance genes.</title>
        <authorList>
            <person name="Mckernan K.J."/>
            <person name="Helbert Y."/>
            <person name="Kane L.T."/>
            <person name="Ebling H."/>
            <person name="Zhang L."/>
            <person name="Liu B."/>
            <person name="Eaton Z."/>
            <person name="Mclaughlin S."/>
            <person name="Kingan S."/>
            <person name="Baybayan P."/>
            <person name="Concepcion G."/>
            <person name="Jordan M."/>
            <person name="Riva A."/>
            <person name="Barbazuk W."/>
            <person name="Harkins T."/>
        </authorList>
    </citation>
    <scope>NUCLEOTIDE SEQUENCE [LARGE SCALE GENOMIC DNA]</scope>
    <source>
        <strain evidence="3">cv. Jamaican Lion 4</strain>
        <tissue evidence="2">Leaf</tissue>
    </source>
</reference>
<evidence type="ECO:0000256" key="1">
    <source>
        <dbReference type="SAM" id="MobiDB-lite"/>
    </source>
</evidence>
<sequence>MVRLVAPGGAGGGKNDPERESISNLPCRVTTAPAAAGCRRVTFVTVPLPLSTQIPRCLFRAYVATESNTSQPLPTSKMWALSVFALSRVMITGGLGLFLDPGGRPLGRRDPMSPPEFW</sequence>
<accession>A0A7J6GYX6</accession>
<proteinExistence type="predicted"/>
<protein>
    <submittedName>
        <fullName evidence="2">Uncharacterized protein</fullName>
    </submittedName>
</protein>
<dbReference type="AlphaFoldDB" id="A0A7J6GYX6"/>
<comment type="caution">
    <text evidence="2">The sequence shown here is derived from an EMBL/GenBank/DDBJ whole genome shotgun (WGS) entry which is preliminary data.</text>
</comment>
<dbReference type="EMBL" id="JAATIQ010000075">
    <property type="protein sequence ID" value="KAF4388147.1"/>
    <property type="molecule type" value="Genomic_DNA"/>
</dbReference>
<evidence type="ECO:0000313" key="2">
    <source>
        <dbReference type="EMBL" id="KAF4388147.1"/>
    </source>
</evidence>
<name>A0A7J6GYX6_CANSA</name>